<keyword evidence="1 4" id="KW-0489">Methyltransferase</keyword>
<feature type="active site" description="Nucleophile" evidence="4">
    <location>
        <position position="14"/>
    </location>
</feature>
<keyword evidence="6" id="KW-1185">Reference proteome</keyword>
<dbReference type="InterPro" id="IPR029063">
    <property type="entry name" value="SAM-dependent_MTases_sf"/>
</dbReference>
<dbReference type="EMBL" id="JAPFCC010000001">
    <property type="protein sequence ID" value="MCW7552037.1"/>
    <property type="molecule type" value="Genomic_DNA"/>
</dbReference>
<dbReference type="Pfam" id="PF05958">
    <property type="entry name" value="tRNA_U5-meth_tr"/>
    <property type="match status" value="1"/>
</dbReference>
<evidence type="ECO:0000256" key="3">
    <source>
        <dbReference type="ARBA" id="ARBA00022691"/>
    </source>
</evidence>
<dbReference type="RefSeq" id="WP_262567018.1">
    <property type="nucleotide sequence ID" value="NZ_JAPFCC010000001.1"/>
</dbReference>
<dbReference type="InterPro" id="IPR030391">
    <property type="entry name" value="MeTrfase_TrmA_CS"/>
</dbReference>
<evidence type="ECO:0000313" key="6">
    <source>
        <dbReference type="Proteomes" id="UP001209854"/>
    </source>
</evidence>
<organism evidence="5 6">
    <name type="scientific">Endozoicomonas gorgoniicola</name>
    <dbReference type="NCBI Taxonomy" id="1234144"/>
    <lineage>
        <taxon>Bacteria</taxon>
        <taxon>Pseudomonadati</taxon>
        <taxon>Pseudomonadota</taxon>
        <taxon>Gammaproteobacteria</taxon>
        <taxon>Oceanospirillales</taxon>
        <taxon>Endozoicomonadaceae</taxon>
        <taxon>Endozoicomonas</taxon>
    </lineage>
</organism>
<comment type="caution">
    <text evidence="4">Lacks conserved residue(s) required for the propagation of feature annotation.</text>
</comment>
<dbReference type="PROSITE" id="PS51687">
    <property type="entry name" value="SAM_MT_RNA_M5U"/>
    <property type="match status" value="1"/>
</dbReference>
<name>A0ABT3MRN3_9GAMM</name>
<dbReference type="PROSITE" id="PS01231">
    <property type="entry name" value="TRMA_2"/>
    <property type="match status" value="1"/>
</dbReference>
<dbReference type="SUPFAM" id="SSF53335">
    <property type="entry name" value="S-adenosyl-L-methionine-dependent methyltransferases"/>
    <property type="match status" value="1"/>
</dbReference>
<dbReference type="PANTHER" id="PTHR11061">
    <property type="entry name" value="RNA M5U METHYLTRANSFERASE"/>
    <property type="match status" value="1"/>
</dbReference>
<dbReference type="InterPro" id="IPR010280">
    <property type="entry name" value="U5_MeTrfase_fam"/>
</dbReference>
<evidence type="ECO:0000256" key="2">
    <source>
        <dbReference type="ARBA" id="ARBA00022679"/>
    </source>
</evidence>
<evidence type="ECO:0000256" key="4">
    <source>
        <dbReference type="PROSITE-ProRule" id="PRU01024"/>
    </source>
</evidence>
<dbReference type="Proteomes" id="UP001209854">
    <property type="component" value="Unassembled WGS sequence"/>
</dbReference>
<comment type="similarity">
    <text evidence="4">Belongs to the class I-like SAM-binding methyltransferase superfamily. RNA M5U methyltransferase family.</text>
</comment>
<evidence type="ECO:0000313" key="5">
    <source>
        <dbReference type="EMBL" id="MCW7552037.1"/>
    </source>
</evidence>
<keyword evidence="2 4" id="KW-0808">Transferase</keyword>
<sequence length="57" mass="6183">MAQTLPDRVLYISCNPATLARDAGALAEQGFQLAKLGVMDMFPQTAHVESMGLFIRS</sequence>
<dbReference type="Gene3D" id="3.40.50.150">
    <property type="entry name" value="Vaccinia Virus protein VP39"/>
    <property type="match status" value="1"/>
</dbReference>
<gene>
    <name evidence="5" type="ORF">NX722_05145</name>
</gene>
<evidence type="ECO:0000256" key="1">
    <source>
        <dbReference type="ARBA" id="ARBA00022603"/>
    </source>
</evidence>
<accession>A0ABT3MRN3</accession>
<reference evidence="5 6" key="1">
    <citation type="submission" date="2022-10" db="EMBL/GenBank/DDBJ databases">
        <title>High-quality genome sequences of two octocoral-associated bacteria, Endozoicomonas euniceicola EF212 and Endozoicomonas gorgoniicola PS125.</title>
        <authorList>
            <person name="Chiou Y.-J."/>
            <person name="Chen Y.-H."/>
        </authorList>
    </citation>
    <scope>NUCLEOTIDE SEQUENCE [LARGE SCALE GENOMIC DNA]</scope>
    <source>
        <strain evidence="5 6">PS125</strain>
    </source>
</reference>
<comment type="caution">
    <text evidence="5">The sequence shown here is derived from an EMBL/GenBank/DDBJ whole genome shotgun (WGS) entry which is preliminary data.</text>
</comment>
<dbReference type="PANTHER" id="PTHR11061:SF49">
    <property type="entry name" value="23S RRNA (URACIL(1939)-C(5))-METHYLTRANSFERASE RLMD"/>
    <property type="match status" value="1"/>
</dbReference>
<protein>
    <recommendedName>
        <fullName evidence="7">23S rRNA (Uracil(1939)-C(5))-methyltransferase RlmD</fullName>
    </recommendedName>
</protein>
<proteinExistence type="inferred from homology"/>
<evidence type="ECO:0008006" key="7">
    <source>
        <dbReference type="Google" id="ProtNLM"/>
    </source>
</evidence>
<keyword evidence="3 4" id="KW-0949">S-adenosyl-L-methionine</keyword>